<organism evidence="1">
    <name type="scientific">Spironucleus salmonicida</name>
    <dbReference type="NCBI Taxonomy" id="348837"/>
    <lineage>
        <taxon>Eukaryota</taxon>
        <taxon>Metamonada</taxon>
        <taxon>Diplomonadida</taxon>
        <taxon>Hexamitidae</taxon>
        <taxon>Hexamitinae</taxon>
        <taxon>Spironucleus</taxon>
    </lineage>
</organism>
<gene>
    <name evidence="1" type="ORF">SS50377_12535</name>
    <name evidence="2" type="ORF">SS50377_27042</name>
</gene>
<protein>
    <submittedName>
        <fullName evidence="1">Uncharacterized protein</fullName>
    </submittedName>
</protein>
<evidence type="ECO:0000313" key="2">
    <source>
        <dbReference type="EMBL" id="KAH0570754.1"/>
    </source>
</evidence>
<dbReference type="EMBL" id="AUWU02000007">
    <property type="protein sequence ID" value="KAH0570754.1"/>
    <property type="molecule type" value="Genomic_DNA"/>
</dbReference>
<reference evidence="2" key="2">
    <citation type="submission" date="2020-12" db="EMBL/GenBank/DDBJ databases">
        <title>New Spironucleus salmonicida genome in near-complete chromosomes.</title>
        <authorList>
            <person name="Xu F."/>
            <person name="Kurt Z."/>
            <person name="Jimenez-Gonzalez A."/>
            <person name="Astvaldsson A."/>
            <person name="Andersson J.O."/>
            <person name="Svard S.G."/>
        </authorList>
    </citation>
    <scope>NUCLEOTIDE SEQUENCE</scope>
    <source>
        <strain evidence="2">ATCC 50377</strain>
    </source>
</reference>
<reference evidence="1 2" key="1">
    <citation type="journal article" date="2014" name="PLoS Genet.">
        <title>The Genome of Spironucleus salmonicida Highlights a Fish Pathogen Adapted to Fluctuating Environments.</title>
        <authorList>
            <person name="Xu F."/>
            <person name="Jerlstrom-Hultqvist J."/>
            <person name="Einarsson E."/>
            <person name="Astvaldsson A."/>
            <person name="Svard S.G."/>
            <person name="Andersson J.O."/>
        </authorList>
    </citation>
    <scope>NUCLEOTIDE SEQUENCE</scope>
    <source>
        <strain evidence="2">ATCC 50377</strain>
    </source>
</reference>
<keyword evidence="3" id="KW-1185">Reference proteome</keyword>
<evidence type="ECO:0000313" key="1">
    <source>
        <dbReference type="EMBL" id="EST47552.1"/>
    </source>
</evidence>
<evidence type="ECO:0000313" key="3">
    <source>
        <dbReference type="Proteomes" id="UP000018208"/>
    </source>
</evidence>
<dbReference type="EMBL" id="KI546040">
    <property type="protein sequence ID" value="EST47552.1"/>
    <property type="molecule type" value="Genomic_DNA"/>
</dbReference>
<accession>V6LSB4</accession>
<dbReference type="Proteomes" id="UP000018208">
    <property type="component" value="Unassembled WGS sequence"/>
</dbReference>
<name>V6LSB4_9EUKA</name>
<dbReference type="VEuPathDB" id="GiardiaDB:SS50377_27042"/>
<dbReference type="AlphaFoldDB" id="V6LSB4"/>
<sequence length="97" mass="11658">MKLNLNNIEYESVVQLQHTGRSYQKLHAQLISFDNQLTNFDQSDTKNQIILYLHQNISQFQLIETNLYKLEHQQTKLLKFMRMLIQNHNKQVKSIIE</sequence>
<proteinExistence type="predicted"/>